<dbReference type="InterPro" id="IPR002225">
    <property type="entry name" value="3Beta_OHSteriod_DH/Estase"/>
</dbReference>
<dbReference type="Pfam" id="PF01370">
    <property type="entry name" value="Epimerase"/>
    <property type="match status" value="2"/>
</dbReference>
<evidence type="ECO:0008006" key="7">
    <source>
        <dbReference type="Google" id="ProtNLM"/>
    </source>
</evidence>
<feature type="domain" description="NAD-dependent epimerase/dehydratase" evidence="4">
    <location>
        <begin position="9"/>
        <end position="137"/>
    </location>
</feature>
<feature type="domain" description="NAD-dependent epimerase/dehydratase" evidence="4">
    <location>
        <begin position="363"/>
        <end position="540"/>
    </location>
</feature>
<proteinExistence type="predicted"/>
<evidence type="ECO:0000313" key="6">
    <source>
        <dbReference type="Proteomes" id="UP000008022"/>
    </source>
</evidence>
<reference evidence="5" key="2">
    <citation type="submission" date="2015-06" db="UniProtKB">
        <authorList>
            <consortium name="EnsemblPlants"/>
        </authorList>
    </citation>
    <scope>IDENTIFICATION</scope>
</reference>
<dbReference type="InterPro" id="IPR050425">
    <property type="entry name" value="NAD(P)_dehydrat-like"/>
</dbReference>
<dbReference type="Proteomes" id="UP000008022">
    <property type="component" value="Unassembled WGS sequence"/>
</dbReference>
<accession>A0A0E0QT55</accession>
<dbReference type="PANTHER" id="PTHR10366">
    <property type="entry name" value="NAD DEPENDENT EPIMERASE/DEHYDRATASE"/>
    <property type="match status" value="1"/>
</dbReference>
<dbReference type="Pfam" id="PF01073">
    <property type="entry name" value="3Beta_HSD"/>
    <property type="match status" value="1"/>
</dbReference>
<keyword evidence="2" id="KW-0472">Membrane</keyword>
<name>A0A0E0QT55_ORYRU</name>
<dbReference type="OMA" id="IYGNPHE"/>
<evidence type="ECO:0000313" key="5">
    <source>
        <dbReference type="EnsemblPlants" id="ORUFI09G16090.4"/>
    </source>
</evidence>
<organism evidence="5 6">
    <name type="scientific">Oryza rufipogon</name>
    <name type="common">Brownbeard rice</name>
    <name type="synonym">Asian wild rice</name>
    <dbReference type="NCBI Taxonomy" id="4529"/>
    <lineage>
        <taxon>Eukaryota</taxon>
        <taxon>Viridiplantae</taxon>
        <taxon>Streptophyta</taxon>
        <taxon>Embryophyta</taxon>
        <taxon>Tracheophyta</taxon>
        <taxon>Spermatophyta</taxon>
        <taxon>Magnoliopsida</taxon>
        <taxon>Liliopsida</taxon>
        <taxon>Poales</taxon>
        <taxon>Poaceae</taxon>
        <taxon>BOP clade</taxon>
        <taxon>Oryzoideae</taxon>
        <taxon>Oryzeae</taxon>
        <taxon>Oryzinae</taxon>
        <taxon>Oryza</taxon>
    </lineage>
</organism>
<keyword evidence="1" id="KW-0560">Oxidoreductase</keyword>
<evidence type="ECO:0000259" key="3">
    <source>
        <dbReference type="Pfam" id="PF01073"/>
    </source>
</evidence>
<reference evidence="6" key="1">
    <citation type="submission" date="2013-06" db="EMBL/GenBank/DDBJ databases">
        <authorList>
            <person name="Zhao Q."/>
        </authorList>
    </citation>
    <scope>NUCLEOTIDE SEQUENCE</scope>
    <source>
        <strain evidence="6">cv. W1943</strain>
    </source>
</reference>
<evidence type="ECO:0000259" key="4">
    <source>
        <dbReference type="Pfam" id="PF01370"/>
    </source>
</evidence>
<dbReference type="GO" id="GO:0006694">
    <property type="term" value="P:steroid biosynthetic process"/>
    <property type="evidence" value="ECO:0007669"/>
    <property type="project" value="InterPro"/>
</dbReference>
<dbReference type="Gene3D" id="3.40.50.720">
    <property type="entry name" value="NAD(P)-binding Rossmann-like Domain"/>
    <property type="match status" value="4"/>
</dbReference>
<dbReference type="InterPro" id="IPR036291">
    <property type="entry name" value="NAD(P)-bd_dom_sf"/>
</dbReference>
<keyword evidence="6" id="KW-1185">Reference proteome</keyword>
<keyword evidence="2" id="KW-1133">Transmembrane helix</keyword>
<dbReference type="InterPro" id="IPR001509">
    <property type="entry name" value="Epimerase_deHydtase"/>
</dbReference>
<dbReference type="GO" id="GO:0016616">
    <property type="term" value="F:oxidoreductase activity, acting on the CH-OH group of donors, NAD or NADP as acceptor"/>
    <property type="evidence" value="ECO:0007669"/>
    <property type="project" value="InterPro"/>
</dbReference>
<feature type="domain" description="3-beta hydroxysteroid dehydrogenase/isomerase" evidence="3">
    <location>
        <begin position="703"/>
        <end position="788"/>
    </location>
</feature>
<dbReference type="CDD" id="cd08958">
    <property type="entry name" value="FR_SDR_e"/>
    <property type="match status" value="1"/>
</dbReference>
<evidence type="ECO:0000256" key="2">
    <source>
        <dbReference type="SAM" id="Phobius"/>
    </source>
</evidence>
<protein>
    <recommendedName>
        <fullName evidence="7">NAD-dependent epimerase/dehydratase domain-containing protein</fullName>
    </recommendedName>
</protein>
<keyword evidence="2" id="KW-0812">Transmembrane</keyword>
<sequence length="837" mass="92396">MASPAPPRVCVTGGGGFIASWLVKLLLSRGYAVHATLRDPCDPKNANLERLQDASQAAPANLRLFTADVLDLDALTHAVQGCDGVFHLATPVPEDKIVDPEAKVIDPAVKGTLNVLKACSVAKVQKVVVMSSNAAVDVNPDWPPNRLKYESCWSDLALCEKNEDDDEDDARALAAAEVARAAVDGAEEEVVLRVSHPTVNISSKFLIYVMKGPLLIPGGPDVMNNKLWHIVDVRDVADALLLLYEKPESSGRYICSSDHICTRDLVNLLKMYPKYNYPEADIPDVEHKASLTSQKLMSLGWAPRRLEETLSDSVDCYENAGILKILDGHPCRLPHLFSDLDFDMAGQQEQPEMAPPPPRRRVVCVTGAGGFVGSWLVELLLSRGYAVHATVRDPDDPKNAFLKQLENAPENLQLFEADVLDCGSLTAAFAGCEGVFHLATPVPEEKIKEMMAPTVEGTRNVLEACSAASVQKLVVASSIATVCLNPSWPQDMPKDETSWSDKKLCIENEDWYSVAKIEAEEMALEYGKKNGLHTVEINTSSKVLLYMIKGGDGPHVMNNKFWPMVDVRDVADALLLAYHKAGPSERYLCTLEQMDLKHLLDLMKNMYPNYNYADKMVDVDYKVEVTSEKLKNLGWNPRKREETLADSIEFFEKAGLLDGRPCRLPYFAMPPRRVCVTGAGGFIGSWLVNLLLSCGYFFHGTKEMMAPAVKGTRNVLEACSAAGVQKLVVVSSIAAVFFNPSWPHDRPKDETSWSDKKLCMETENWYSLAKTEGEEMALEYGNRNGLHVVTTVQLNTTTKALLYIIQGGHGPDTMNNKFLSMVDVRDVADALLLHMKR</sequence>
<feature type="transmembrane region" description="Helical" evidence="2">
    <location>
        <begin position="679"/>
        <end position="698"/>
    </location>
</feature>
<dbReference type="SUPFAM" id="SSF51735">
    <property type="entry name" value="NAD(P)-binding Rossmann-fold domains"/>
    <property type="match status" value="3"/>
</dbReference>
<dbReference type="Gramene" id="ORUFI09G16090.4">
    <property type="protein sequence ID" value="ORUFI09G16090.4"/>
    <property type="gene ID" value="ORUFI09G16090"/>
</dbReference>
<dbReference type="HOGENOM" id="CLU_301769_0_0_1"/>
<dbReference type="AlphaFoldDB" id="A0A0E0QT55"/>
<dbReference type="PANTHER" id="PTHR10366:SF500">
    <property type="entry name" value="OS09G0491852 PROTEIN"/>
    <property type="match status" value="1"/>
</dbReference>
<dbReference type="EnsemblPlants" id="ORUFI09G16090.4">
    <property type="protein sequence ID" value="ORUFI09G16090.4"/>
    <property type="gene ID" value="ORUFI09G16090"/>
</dbReference>
<evidence type="ECO:0000256" key="1">
    <source>
        <dbReference type="ARBA" id="ARBA00023002"/>
    </source>
</evidence>
<dbReference type="FunFam" id="3.40.50.720:FF:000085">
    <property type="entry name" value="Dihydroflavonol reductase"/>
    <property type="match status" value="2"/>
</dbReference>